<dbReference type="SUPFAM" id="SSF47240">
    <property type="entry name" value="Ferritin-like"/>
    <property type="match status" value="1"/>
</dbReference>
<dbReference type="EC" id="1.17.4.1" evidence="4"/>
<comment type="similarity">
    <text evidence="1 4">Belongs to the ribonucleoside diphosphate reductase small chain family.</text>
</comment>
<comment type="catalytic activity">
    <reaction evidence="3 4">
        <text>a 2'-deoxyribonucleoside 5'-diphosphate + [thioredoxin]-disulfide + H2O = a ribonucleoside 5'-diphosphate + [thioredoxin]-dithiol</text>
        <dbReference type="Rhea" id="RHEA:23252"/>
        <dbReference type="Rhea" id="RHEA-COMP:10698"/>
        <dbReference type="Rhea" id="RHEA-COMP:10700"/>
        <dbReference type="ChEBI" id="CHEBI:15377"/>
        <dbReference type="ChEBI" id="CHEBI:29950"/>
        <dbReference type="ChEBI" id="CHEBI:50058"/>
        <dbReference type="ChEBI" id="CHEBI:57930"/>
        <dbReference type="ChEBI" id="CHEBI:73316"/>
        <dbReference type="EC" id="1.17.4.1"/>
    </reaction>
</comment>
<dbReference type="PANTHER" id="PTHR23409:SF18">
    <property type="entry name" value="RIBONUCLEOSIDE-DIPHOSPHATE REDUCTASE SUBUNIT M2"/>
    <property type="match status" value="1"/>
</dbReference>
<dbReference type="InterPro" id="IPR000358">
    <property type="entry name" value="RNR_small_fam"/>
</dbReference>
<feature type="binding site" evidence="5">
    <location>
        <position position="241"/>
    </location>
    <ligand>
        <name>Fe cation</name>
        <dbReference type="ChEBI" id="CHEBI:24875"/>
        <label>2</label>
    </ligand>
</feature>
<comment type="subunit">
    <text evidence="2">Tetramer of two alpha and two beta subunits.</text>
</comment>
<dbReference type="GO" id="GO:0004748">
    <property type="term" value="F:ribonucleoside-diphosphate reductase activity, thioredoxin disulfide as acceptor"/>
    <property type="evidence" value="ECO:0007669"/>
    <property type="project" value="UniProtKB-EC"/>
</dbReference>
<keyword evidence="4 5" id="KW-0479">Metal-binding</keyword>
<keyword evidence="6" id="KW-1133">Transmembrane helix</keyword>
<dbReference type="NCBIfam" id="NF005550">
    <property type="entry name" value="PRK07209.1"/>
    <property type="match status" value="1"/>
</dbReference>
<evidence type="ECO:0000256" key="3">
    <source>
        <dbReference type="ARBA" id="ARBA00047754"/>
    </source>
</evidence>
<evidence type="ECO:0000313" key="7">
    <source>
        <dbReference type="EMBL" id="XBV28934.1"/>
    </source>
</evidence>
<keyword evidence="6" id="KW-0472">Membrane</keyword>
<evidence type="ECO:0000256" key="2">
    <source>
        <dbReference type="ARBA" id="ARBA00011209"/>
    </source>
</evidence>
<organism evidence="7">
    <name type="scientific">Kribbella sp. HUAS MG21</name>
    <dbReference type="NCBI Taxonomy" id="3160966"/>
    <lineage>
        <taxon>Bacteria</taxon>
        <taxon>Bacillati</taxon>
        <taxon>Actinomycetota</taxon>
        <taxon>Actinomycetes</taxon>
        <taxon>Propionibacteriales</taxon>
        <taxon>Kribbellaceae</taxon>
        <taxon>Kribbella</taxon>
    </lineage>
</organism>
<comment type="cofactor">
    <cofactor evidence="4 5">
        <name>Fe cation</name>
        <dbReference type="ChEBI" id="CHEBI:24875"/>
    </cofactor>
    <text evidence="4 5">Binds 2 iron ions per subunit.</text>
</comment>
<dbReference type="AlphaFoldDB" id="A0AAU7TQ92"/>
<keyword evidence="6" id="KW-0812">Transmembrane</keyword>
<gene>
    <name evidence="7" type="ORF">ABN611_24480</name>
</gene>
<feature type="binding site" evidence="5">
    <location>
        <position position="244"/>
    </location>
    <ligand>
        <name>Fe cation</name>
        <dbReference type="ChEBI" id="CHEBI:24875"/>
        <label>2</label>
    </ligand>
</feature>
<feature type="transmembrane region" description="Helical" evidence="6">
    <location>
        <begin position="200"/>
        <end position="219"/>
    </location>
</feature>
<dbReference type="CDD" id="cd01049">
    <property type="entry name" value="RNRR2"/>
    <property type="match status" value="1"/>
</dbReference>
<dbReference type="Pfam" id="PF00268">
    <property type="entry name" value="Ribonuc_red_sm"/>
    <property type="match status" value="1"/>
</dbReference>
<evidence type="ECO:0000256" key="1">
    <source>
        <dbReference type="ARBA" id="ARBA00009303"/>
    </source>
</evidence>
<name>A0AAU7TQ92_9ACTN</name>
<evidence type="ECO:0000256" key="6">
    <source>
        <dbReference type="SAM" id="Phobius"/>
    </source>
</evidence>
<reference evidence="7" key="1">
    <citation type="submission" date="2024-06" db="EMBL/GenBank/DDBJ databases">
        <title>Kribbella sp. strain HUAS MG21 genome sequences.</title>
        <authorList>
            <person name="Mo P."/>
        </authorList>
    </citation>
    <scope>NUCLEOTIDE SEQUENCE</scope>
    <source>
        <strain evidence="7">HUAS MG21</strain>
    </source>
</reference>
<dbReference type="GO" id="GO:0046872">
    <property type="term" value="F:metal ion binding"/>
    <property type="evidence" value="ECO:0007669"/>
    <property type="project" value="UniProtKB-KW"/>
</dbReference>
<dbReference type="RefSeq" id="WP_350281677.1">
    <property type="nucleotide sequence ID" value="NZ_CP158165.1"/>
</dbReference>
<dbReference type="InterPro" id="IPR012348">
    <property type="entry name" value="RNR-like"/>
</dbReference>
<dbReference type="GO" id="GO:0009263">
    <property type="term" value="P:deoxyribonucleotide biosynthetic process"/>
    <property type="evidence" value="ECO:0007669"/>
    <property type="project" value="UniProtKB-KW"/>
</dbReference>
<dbReference type="InterPro" id="IPR009078">
    <property type="entry name" value="Ferritin-like_SF"/>
</dbReference>
<accession>A0AAU7TQ92</accession>
<keyword evidence="4" id="KW-0215">Deoxyribonucleotide synthesis</keyword>
<feature type="binding site" evidence="5">
    <location>
        <position position="207"/>
    </location>
    <ligand>
        <name>Fe cation</name>
        <dbReference type="ChEBI" id="CHEBI:24875"/>
        <label>2</label>
    </ligand>
</feature>
<feature type="binding site" evidence="5">
    <location>
        <position position="134"/>
    </location>
    <ligand>
        <name>Fe cation</name>
        <dbReference type="ChEBI" id="CHEBI:24875"/>
        <label>2</label>
    </ligand>
</feature>
<keyword evidence="4 5" id="KW-0408">Iron</keyword>
<comment type="function">
    <text evidence="4">Provides the precursors necessary for DNA synthesis. Catalyzes the biosynthesis of deoxyribonucleotides from the corresponding ribonucleotides.</text>
</comment>
<dbReference type="InterPro" id="IPR033909">
    <property type="entry name" value="RNR_small"/>
</dbReference>
<dbReference type="Gene3D" id="1.10.620.20">
    <property type="entry name" value="Ribonucleotide Reductase, subunit A"/>
    <property type="match status" value="1"/>
</dbReference>
<dbReference type="EMBL" id="CP158165">
    <property type="protein sequence ID" value="XBV28934.1"/>
    <property type="molecule type" value="Genomic_DNA"/>
</dbReference>
<sequence>MLHRRPGLRGLPVTTGLGELTVGAARVDVADKAMINSRADVNQLLPLKYTWAWEKYLAACNNHWMPTEVSMQADISLWKSRDGLTDAERLMLKRNLGFFATAESLVANNIVLAVYRQLSNPECRQYLLRQAFEEAVHTHTFQYICTSLGLDEGELFNMYREVPSISDKDAWALKYTQHLEDPDFRTGTPETDTAFLRDLIAFYVVFEGMWFYTGFAQILSLGRRNKMVGIAEQYQYILRDESIHLNFGIDCINQIKQENPHLWTGAFRSEVRQMLTEACELEVAYGRATLPTGMLGLTADLCGQYMRFVTDRRAEQIGLNPVFGETRNPFPWMSEVMDLKKEKNFFETRVIEYQSAGGLSWD</sequence>
<evidence type="ECO:0000256" key="4">
    <source>
        <dbReference type="PIRNR" id="PIRNR000355"/>
    </source>
</evidence>
<protein>
    <recommendedName>
        <fullName evidence="4">Ribonucleoside-diphosphate reductase subunit beta</fullName>
        <ecNumber evidence="4">1.17.4.1</ecNumber>
    </recommendedName>
</protein>
<proteinExistence type="inferred from homology"/>
<evidence type="ECO:0000256" key="5">
    <source>
        <dbReference type="PIRSR" id="PIRSR000355-2"/>
    </source>
</evidence>
<keyword evidence="4 7" id="KW-0560">Oxidoreductase</keyword>
<dbReference type="PANTHER" id="PTHR23409">
    <property type="entry name" value="RIBONUCLEOSIDE-DIPHOSPHATE REDUCTASE SMALL CHAIN"/>
    <property type="match status" value="1"/>
</dbReference>
<dbReference type="NCBIfam" id="NF007186">
    <property type="entry name" value="PRK09614.1-5"/>
    <property type="match status" value="1"/>
</dbReference>
<feature type="binding site" evidence="5">
    <location>
        <position position="137"/>
    </location>
    <ligand>
        <name>Fe cation</name>
        <dbReference type="ChEBI" id="CHEBI:24875"/>
        <label>1</label>
    </ligand>
</feature>
<feature type="binding site" evidence="5">
    <location>
        <position position="103"/>
    </location>
    <ligand>
        <name>Fe cation</name>
        <dbReference type="ChEBI" id="CHEBI:24875"/>
        <label>1</label>
    </ligand>
</feature>
<dbReference type="PIRSF" id="PIRSF000355">
    <property type="entry name" value="NrdB"/>
    <property type="match status" value="1"/>
</dbReference>
<feature type="binding site" evidence="5">
    <location>
        <position position="134"/>
    </location>
    <ligand>
        <name>Fe cation</name>
        <dbReference type="ChEBI" id="CHEBI:24875"/>
        <label>1</label>
    </ligand>
</feature>